<evidence type="ECO:0000313" key="13">
    <source>
        <dbReference type="EMBL" id="KAF1814080.1"/>
    </source>
</evidence>
<dbReference type="SMART" id="SM00829">
    <property type="entry name" value="PKS_ER"/>
    <property type="match status" value="1"/>
</dbReference>
<keyword evidence="4 11" id="KW-0862">Zinc</keyword>
<organism evidence="13">
    <name type="scientific">Eremomyces bilateralis CBS 781.70</name>
    <dbReference type="NCBI Taxonomy" id="1392243"/>
    <lineage>
        <taxon>Eukaryota</taxon>
        <taxon>Fungi</taxon>
        <taxon>Dikarya</taxon>
        <taxon>Ascomycota</taxon>
        <taxon>Pezizomycotina</taxon>
        <taxon>Dothideomycetes</taxon>
        <taxon>Dothideomycetes incertae sedis</taxon>
        <taxon>Eremomycetales</taxon>
        <taxon>Eremomycetaceae</taxon>
        <taxon>Eremomyces</taxon>
    </lineage>
</organism>
<evidence type="ECO:0000313" key="14">
    <source>
        <dbReference type="Proteomes" id="UP000504638"/>
    </source>
</evidence>
<evidence type="ECO:0000256" key="3">
    <source>
        <dbReference type="ARBA" id="ARBA00022723"/>
    </source>
</evidence>
<comment type="cofactor">
    <cofactor evidence="1 11">
        <name>Zn(2+)</name>
        <dbReference type="ChEBI" id="CHEBI:29105"/>
    </cofactor>
</comment>
<gene>
    <name evidence="13 15" type="ORF">P152DRAFT_457437</name>
</gene>
<dbReference type="InterPro" id="IPR045306">
    <property type="entry name" value="SDH-like"/>
</dbReference>
<dbReference type="Pfam" id="PF00107">
    <property type="entry name" value="ADH_zinc_N"/>
    <property type="match status" value="1"/>
</dbReference>
<evidence type="ECO:0000256" key="10">
    <source>
        <dbReference type="ARBA" id="ARBA00030139"/>
    </source>
</evidence>
<evidence type="ECO:0000256" key="7">
    <source>
        <dbReference type="ARBA" id="ARBA00024843"/>
    </source>
</evidence>
<comment type="pathway">
    <text evidence="8">Carbohydrate degradation; L-arabinose degradation via L-arabinitol; D-xylulose 5-phosphate from L-arabinose (fungal route): step 4/5.</text>
</comment>
<evidence type="ECO:0000256" key="6">
    <source>
        <dbReference type="ARBA" id="ARBA00023027"/>
    </source>
</evidence>
<reference evidence="15" key="3">
    <citation type="submission" date="2025-04" db="UniProtKB">
        <authorList>
            <consortium name="RefSeq"/>
        </authorList>
    </citation>
    <scope>IDENTIFICATION</scope>
    <source>
        <strain evidence="15">CBS 781.70</strain>
    </source>
</reference>
<reference evidence="13 15" key="1">
    <citation type="submission" date="2020-01" db="EMBL/GenBank/DDBJ databases">
        <authorList>
            <consortium name="DOE Joint Genome Institute"/>
            <person name="Haridas S."/>
            <person name="Albert R."/>
            <person name="Binder M."/>
            <person name="Bloem J."/>
            <person name="Labutti K."/>
            <person name="Salamov A."/>
            <person name="Andreopoulos B."/>
            <person name="Baker S.E."/>
            <person name="Barry K."/>
            <person name="Bills G."/>
            <person name="Bluhm B.H."/>
            <person name="Cannon C."/>
            <person name="Castanera R."/>
            <person name="Culley D.E."/>
            <person name="Daum C."/>
            <person name="Ezra D."/>
            <person name="Gonzalez J.B."/>
            <person name="Henrissat B."/>
            <person name="Kuo A."/>
            <person name="Liang C."/>
            <person name="Lipzen A."/>
            <person name="Lutzoni F."/>
            <person name="Magnuson J."/>
            <person name="Mondo S."/>
            <person name="Nolan M."/>
            <person name="Ohm R."/>
            <person name="Pangilinan J."/>
            <person name="Park H.-J."/>
            <person name="Ramirez L."/>
            <person name="Alfaro M."/>
            <person name="Sun H."/>
            <person name="Tritt A."/>
            <person name="Yoshinaga Y."/>
            <person name="Zwiers L.-H."/>
            <person name="Turgeon B.G."/>
            <person name="Goodwin S.B."/>
            <person name="Spatafora J.W."/>
            <person name="Crous P.W."/>
            <person name="Grigoriev I.V."/>
        </authorList>
    </citation>
    <scope>NUCLEOTIDE SEQUENCE</scope>
    <source>
        <strain evidence="13 15">CBS 781.70</strain>
    </source>
</reference>
<evidence type="ECO:0000259" key="12">
    <source>
        <dbReference type="SMART" id="SM00829"/>
    </source>
</evidence>
<dbReference type="SUPFAM" id="SSF50129">
    <property type="entry name" value="GroES-like"/>
    <property type="match status" value="1"/>
</dbReference>
<feature type="domain" description="Enoyl reductase (ER)" evidence="12">
    <location>
        <begin position="11"/>
        <end position="349"/>
    </location>
</feature>
<evidence type="ECO:0000256" key="1">
    <source>
        <dbReference type="ARBA" id="ARBA00001947"/>
    </source>
</evidence>
<dbReference type="PANTHER" id="PTHR43161:SF9">
    <property type="entry name" value="SORBITOL DEHYDROGENASE"/>
    <property type="match status" value="1"/>
</dbReference>
<dbReference type="InterPro" id="IPR036291">
    <property type="entry name" value="NAD(P)-bd_dom_sf"/>
</dbReference>
<dbReference type="GO" id="GO:0046526">
    <property type="term" value="F:D-xylulose reductase activity"/>
    <property type="evidence" value="ECO:0007669"/>
    <property type="project" value="UniProtKB-EC"/>
</dbReference>
<keyword evidence="6" id="KW-0520">NAD</keyword>
<dbReference type="PANTHER" id="PTHR43161">
    <property type="entry name" value="SORBITOL DEHYDROGENASE"/>
    <property type="match status" value="1"/>
</dbReference>
<evidence type="ECO:0000256" key="5">
    <source>
        <dbReference type="ARBA" id="ARBA00023002"/>
    </source>
</evidence>
<dbReference type="GeneID" id="54419795"/>
<keyword evidence="3 11" id="KW-0479">Metal-binding</keyword>
<dbReference type="Pfam" id="PF08240">
    <property type="entry name" value="ADH_N"/>
    <property type="match status" value="1"/>
</dbReference>
<dbReference type="OrthoDB" id="3941538at2759"/>
<protein>
    <recommendedName>
        <fullName evidence="9">D-xylulose reductase</fullName>
        <ecNumber evidence="9">1.1.1.9</ecNumber>
    </recommendedName>
    <alternativeName>
        <fullName evidence="10">Xylitol dehydrogenase A</fullName>
    </alternativeName>
</protein>
<dbReference type="Gene3D" id="3.40.50.720">
    <property type="entry name" value="NAD(P)-binding Rossmann-like Domain"/>
    <property type="match status" value="1"/>
</dbReference>
<dbReference type="PROSITE" id="PS00059">
    <property type="entry name" value="ADH_ZINC"/>
    <property type="match status" value="1"/>
</dbReference>
<sequence>MANDNPSFVLKSIGNFAYESRPVPDLKSPTDVLIAVKQTGICGSDVHYWTHGAIGSFIVKAPIVLGHESAGVVVRVGDGVTSVKPGDRCALEPGIACRSCVRCKEGRYNLCPDMRFAATPPYDGTLAKYYVLPQDFCYKLPETVSLEEGALIEPAAVAVHVCKQVDVRPGSTMVVFGAGPVGLLCCAVAKAFGATRVVSVDINEERLEFAKKYAATEGFMSKRGESAEEAGRRLVEEGDFGAGVDKAIDASGAEYCIQMAMHALRPGGSFCQAGMGKPEITFPITTMCVKELNIKGSFRYAEDDYRLAIQLVASDRLDVKPLISKKVSFKEAEDAFKDVNAAKGIKILIAGPEE</sequence>
<dbReference type="CDD" id="cd05285">
    <property type="entry name" value="sorbitol_DH"/>
    <property type="match status" value="1"/>
</dbReference>
<evidence type="ECO:0000256" key="2">
    <source>
        <dbReference type="ARBA" id="ARBA00008072"/>
    </source>
</evidence>
<comment type="similarity">
    <text evidence="2 11">Belongs to the zinc-containing alcohol dehydrogenase family.</text>
</comment>
<comment type="function">
    <text evidence="7">Xylitol dehydrogenase which catalyzes the conversion of xylitol to D-xylulose. Xylose is a major component of hemicelluloses such as xylan. Most fungi utilize D-xylose via three enzymatic reactions, xylose reductase (XR), xylitol dehydrogenase (XDH), and xylulokinase, to form xylulose 5-phosphate, which enters pentose phosphate pathway.</text>
</comment>
<dbReference type="InterPro" id="IPR013154">
    <property type="entry name" value="ADH-like_N"/>
</dbReference>
<dbReference type="GO" id="GO:0008270">
    <property type="term" value="F:zinc ion binding"/>
    <property type="evidence" value="ECO:0007669"/>
    <property type="project" value="InterPro"/>
</dbReference>
<dbReference type="GO" id="GO:0006062">
    <property type="term" value="P:sorbitol catabolic process"/>
    <property type="evidence" value="ECO:0007669"/>
    <property type="project" value="TreeGrafter"/>
</dbReference>
<dbReference type="EMBL" id="ML975154">
    <property type="protein sequence ID" value="KAF1814080.1"/>
    <property type="molecule type" value="Genomic_DNA"/>
</dbReference>
<dbReference type="FunFam" id="3.40.50.720:FF:000068">
    <property type="entry name" value="Sorbitol dehydrogenase"/>
    <property type="match status" value="1"/>
</dbReference>
<dbReference type="InterPro" id="IPR002328">
    <property type="entry name" value="ADH_Zn_CS"/>
</dbReference>
<dbReference type="InterPro" id="IPR011032">
    <property type="entry name" value="GroES-like_sf"/>
</dbReference>
<evidence type="ECO:0000256" key="11">
    <source>
        <dbReference type="RuleBase" id="RU361277"/>
    </source>
</evidence>
<dbReference type="SUPFAM" id="SSF51735">
    <property type="entry name" value="NAD(P)-binding Rossmann-fold domains"/>
    <property type="match status" value="1"/>
</dbReference>
<dbReference type="InterPro" id="IPR013149">
    <property type="entry name" value="ADH-like_C"/>
</dbReference>
<proteinExistence type="inferred from homology"/>
<dbReference type="Gene3D" id="3.90.180.10">
    <property type="entry name" value="Medium-chain alcohol dehydrogenases, catalytic domain"/>
    <property type="match status" value="1"/>
</dbReference>
<evidence type="ECO:0000256" key="4">
    <source>
        <dbReference type="ARBA" id="ARBA00022833"/>
    </source>
</evidence>
<keyword evidence="5" id="KW-0560">Oxidoreductase</keyword>
<reference evidence="15" key="2">
    <citation type="submission" date="2020-04" db="EMBL/GenBank/DDBJ databases">
        <authorList>
            <consortium name="NCBI Genome Project"/>
        </authorList>
    </citation>
    <scope>NUCLEOTIDE SEQUENCE</scope>
    <source>
        <strain evidence="15">CBS 781.70</strain>
    </source>
</reference>
<dbReference type="EC" id="1.1.1.9" evidence="9"/>
<dbReference type="GO" id="GO:0003939">
    <property type="term" value="F:L-iditol 2-dehydrogenase (NAD+) activity"/>
    <property type="evidence" value="ECO:0007669"/>
    <property type="project" value="TreeGrafter"/>
</dbReference>
<evidence type="ECO:0000256" key="8">
    <source>
        <dbReference type="ARBA" id="ARBA00025713"/>
    </source>
</evidence>
<accession>A0A6G1G858</accession>
<dbReference type="RefSeq" id="XP_033535711.1">
    <property type="nucleotide sequence ID" value="XM_033679225.1"/>
</dbReference>
<dbReference type="AlphaFoldDB" id="A0A6G1G858"/>
<dbReference type="Proteomes" id="UP000504638">
    <property type="component" value="Unplaced"/>
</dbReference>
<name>A0A6G1G858_9PEZI</name>
<dbReference type="InterPro" id="IPR020843">
    <property type="entry name" value="ER"/>
</dbReference>
<keyword evidence="14" id="KW-1185">Reference proteome</keyword>
<evidence type="ECO:0000313" key="15">
    <source>
        <dbReference type="RefSeq" id="XP_033535711.1"/>
    </source>
</evidence>
<evidence type="ECO:0000256" key="9">
    <source>
        <dbReference type="ARBA" id="ARBA00026119"/>
    </source>
</evidence>